<name>A0A9Q1IDU3_SYNKA</name>
<dbReference type="Proteomes" id="UP001152622">
    <property type="component" value="Chromosome 20"/>
</dbReference>
<proteinExistence type="predicted"/>
<organism evidence="1 2">
    <name type="scientific">Synaphobranchus kaupii</name>
    <name type="common">Kaup's arrowtooth eel</name>
    <dbReference type="NCBI Taxonomy" id="118154"/>
    <lineage>
        <taxon>Eukaryota</taxon>
        <taxon>Metazoa</taxon>
        <taxon>Chordata</taxon>
        <taxon>Craniata</taxon>
        <taxon>Vertebrata</taxon>
        <taxon>Euteleostomi</taxon>
        <taxon>Actinopterygii</taxon>
        <taxon>Neopterygii</taxon>
        <taxon>Teleostei</taxon>
        <taxon>Anguilliformes</taxon>
        <taxon>Synaphobranchidae</taxon>
        <taxon>Synaphobranchus</taxon>
    </lineage>
</organism>
<evidence type="ECO:0008006" key="3">
    <source>
        <dbReference type="Google" id="ProtNLM"/>
    </source>
</evidence>
<dbReference type="EMBL" id="JAINUF010000020">
    <property type="protein sequence ID" value="KAJ8335971.1"/>
    <property type="molecule type" value="Genomic_DNA"/>
</dbReference>
<protein>
    <recommendedName>
        <fullName evidence="3">Reverse transcriptase domain-containing protein</fullName>
    </recommendedName>
</protein>
<reference evidence="1" key="1">
    <citation type="journal article" date="2023" name="Science">
        <title>Genome structures resolve the early diversification of teleost fishes.</title>
        <authorList>
            <person name="Parey E."/>
            <person name="Louis A."/>
            <person name="Montfort J."/>
            <person name="Bouchez O."/>
            <person name="Roques C."/>
            <person name="Iampietro C."/>
            <person name="Lluch J."/>
            <person name="Castinel A."/>
            <person name="Donnadieu C."/>
            <person name="Desvignes T."/>
            <person name="Floi Bucao C."/>
            <person name="Jouanno E."/>
            <person name="Wen M."/>
            <person name="Mejri S."/>
            <person name="Dirks R."/>
            <person name="Jansen H."/>
            <person name="Henkel C."/>
            <person name="Chen W.J."/>
            <person name="Zahm M."/>
            <person name="Cabau C."/>
            <person name="Klopp C."/>
            <person name="Thompson A.W."/>
            <person name="Robinson-Rechavi M."/>
            <person name="Braasch I."/>
            <person name="Lecointre G."/>
            <person name="Bobe J."/>
            <person name="Postlethwait J.H."/>
            <person name="Berthelot C."/>
            <person name="Roest Crollius H."/>
            <person name="Guiguen Y."/>
        </authorList>
    </citation>
    <scope>NUCLEOTIDE SEQUENCE</scope>
    <source>
        <strain evidence="1">WJC10195</strain>
    </source>
</reference>
<sequence>MSSNNLRCLLYILHASQDCKSEWAIRLVDAEKSFDRLEWSYLWSVLEHMGLGYNRIDMVKTLYSNPSAILLMGNICSTQFKIAVKGALPI</sequence>
<dbReference type="OrthoDB" id="416119at2759"/>
<dbReference type="AlphaFoldDB" id="A0A9Q1IDU3"/>
<gene>
    <name evidence="1" type="ORF">SKAU_G00393140</name>
</gene>
<comment type="caution">
    <text evidence="1">The sequence shown here is derived from an EMBL/GenBank/DDBJ whole genome shotgun (WGS) entry which is preliminary data.</text>
</comment>
<keyword evidence="2" id="KW-1185">Reference proteome</keyword>
<accession>A0A9Q1IDU3</accession>
<evidence type="ECO:0000313" key="2">
    <source>
        <dbReference type="Proteomes" id="UP001152622"/>
    </source>
</evidence>
<evidence type="ECO:0000313" key="1">
    <source>
        <dbReference type="EMBL" id="KAJ8335971.1"/>
    </source>
</evidence>